<dbReference type="NCBIfam" id="TIGR01549">
    <property type="entry name" value="HAD-SF-IA-v1"/>
    <property type="match status" value="1"/>
</dbReference>
<reference evidence="3 4" key="1">
    <citation type="submission" date="2016-12" db="EMBL/GenBank/DDBJ databases">
        <title>Discovery of methanogenic haloarchaea.</title>
        <authorList>
            <person name="Sorokin D.Y."/>
            <person name="Makarova K.S."/>
            <person name="Abbas B."/>
            <person name="Ferrer M."/>
            <person name="Golyshin P.N."/>
        </authorList>
    </citation>
    <scope>NUCLEOTIDE SEQUENCE [LARGE SCALE GENOMIC DNA]</scope>
    <source>
        <strain evidence="3">AMET1</strain>
    </source>
</reference>
<organism evidence="3 4">
    <name type="scientific">Methanonatronarchaeum thermophilum</name>
    <dbReference type="NCBI Taxonomy" id="1927129"/>
    <lineage>
        <taxon>Archaea</taxon>
        <taxon>Methanobacteriati</taxon>
        <taxon>Methanobacteriota</taxon>
        <taxon>Methanonatronarchaeia</taxon>
        <taxon>Methanonatronarchaeales</taxon>
        <taxon>Methanonatronarchaeaceae</taxon>
        <taxon>Methanonatronarchaeum</taxon>
    </lineage>
</organism>
<comment type="similarity">
    <text evidence="1">Belongs to the HAD-like hydrolase superfamily.</text>
</comment>
<proteinExistence type="inferred from homology"/>
<dbReference type="InterPro" id="IPR006439">
    <property type="entry name" value="HAD-SF_hydro_IA"/>
</dbReference>
<evidence type="ECO:0000256" key="2">
    <source>
        <dbReference type="ARBA" id="ARBA00022801"/>
    </source>
</evidence>
<dbReference type="RefSeq" id="WP_086637035.1">
    <property type="nucleotide sequence ID" value="NZ_MRZU01000003.1"/>
</dbReference>
<evidence type="ECO:0000313" key="3">
    <source>
        <dbReference type="EMBL" id="OUJ18982.1"/>
    </source>
</evidence>
<comment type="caution">
    <text evidence="3">The sequence shown here is derived from an EMBL/GenBank/DDBJ whole genome shotgun (WGS) entry which is preliminary data.</text>
</comment>
<evidence type="ECO:0000313" key="4">
    <source>
        <dbReference type="Proteomes" id="UP000195137"/>
    </source>
</evidence>
<dbReference type="Proteomes" id="UP000195137">
    <property type="component" value="Unassembled WGS sequence"/>
</dbReference>
<keyword evidence="4" id="KW-1185">Reference proteome</keyword>
<dbReference type="SUPFAM" id="SSF56784">
    <property type="entry name" value="HAD-like"/>
    <property type="match status" value="1"/>
</dbReference>
<keyword evidence="2 3" id="KW-0378">Hydrolase</keyword>
<sequence>MVRIISFDADGTLFRVDILKRFWFQEIPRLYAEKHSIGLDLAVKEVKDSYREVGPSDVRWYLPKYWFDRFGLKKSPRDVIQDISHEVSLYGDARDALIGLSDDFYLIVVSNSPREILETQVGRIPNYFDSVYSSVSDFDRVKDDVETYRLVCRDLDVDPSEILHIGDNREHDFEVPRKIGINALHLDRYTENEKENRIDNLRDLTKPSYLKKFNVKGVPQKNK</sequence>
<dbReference type="EMBL" id="MRZU01000003">
    <property type="protein sequence ID" value="OUJ18982.1"/>
    <property type="molecule type" value="Genomic_DNA"/>
</dbReference>
<dbReference type="GO" id="GO:0016787">
    <property type="term" value="F:hydrolase activity"/>
    <property type="evidence" value="ECO:0007669"/>
    <property type="project" value="UniProtKB-KW"/>
</dbReference>
<dbReference type="SFLD" id="SFLDG01129">
    <property type="entry name" value="C1.5:_HAD__Beta-PGM__Phosphata"/>
    <property type="match status" value="1"/>
</dbReference>
<evidence type="ECO:0000256" key="1">
    <source>
        <dbReference type="ARBA" id="ARBA00007958"/>
    </source>
</evidence>
<accession>A0A1Y3GBY9</accession>
<dbReference type="OrthoDB" id="31229at2157"/>
<dbReference type="InterPro" id="IPR051540">
    <property type="entry name" value="S-2-haloacid_dehalogenase"/>
</dbReference>
<dbReference type="InterPro" id="IPR036412">
    <property type="entry name" value="HAD-like_sf"/>
</dbReference>
<name>A0A1Y3GBY9_9EURY</name>
<dbReference type="Gene3D" id="3.40.50.1000">
    <property type="entry name" value="HAD superfamily/HAD-like"/>
    <property type="match status" value="1"/>
</dbReference>
<protein>
    <submittedName>
        <fullName evidence="3">HAD superfamily hydrolase</fullName>
    </submittedName>
</protein>
<dbReference type="PANTHER" id="PTHR43316">
    <property type="entry name" value="HYDROLASE, HALOACID DELAHOGENASE-RELATED"/>
    <property type="match status" value="1"/>
</dbReference>
<dbReference type="Pfam" id="PF00702">
    <property type="entry name" value="Hydrolase"/>
    <property type="match status" value="1"/>
</dbReference>
<gene>
    <name evidence="3" type="ORF">AMET1_0633</name>
</gene>
<dbReference type="SFLD" id="SFLDS00003">
    <property type="entry name" value="Haloacid_Dehalogenase"/>
    <property type="match status" value="1"/>
</dbReference>
<dbReference type="Gene3D" id="1.10.150.520">
    <property type="match status" value="1"/>
</dbReference>
<dbReference type="InterPro" id="IPR023214">
    <property type="entry name" value="HAD_sf"/>
</dbReference>
<dbReference type="AlphaFoldDB" id="A0A1Y3GBY9"/>